<proteinExistence type="predicted"/>
<evidence type="ECO:0000313" key="1">
    <source>
        <dbReference type="EMBL" id="HDS10733.1"/>
    </source>
</evidence>
<accession>A0A7C1II12</accession>
<dbReference type="InterPro" id="IPR016195">
    <property type="entry name" value="Pol/histidinol_Pase-like"/>
</dbReference>
<dbReference type="SUPFAM" id="SSF89550">
    <property type="entry name" value="PHP domain-like"/>
    <property type="match status" value="1"/>
</dbReference>
<dbReference type="EMBL" id="DSDY01000123">
    <property type="protein sequence ID" value="HDS10733.1"/>
    <property type="molecule type" value="Genomic_DNA"/>
</dbReference>
<comment type="caution">
    <text evidence="1">The sequence shown here is derived from an EMBL/GenBank/DDBJ whole genome shotgun (WGS) entry which is preliminary data.</text>
</comment>
<reference evidence="1" key="1">
    <citation type="journal article" date="2020" name="mSystems">
        <title>Genome- and Community-Level Interaction Insights into Carbon Utilization and Element Cycling Functions of Hydrothermarchaeota in Hydrothermal Sediment.</title>
        <authorList>
            <person name="Zhou Z."/>
            <person name="Liu Y."/>
            <person name="Xu W."/>
            <person name="Pan J."/>
            <person name="Luo Z.H."/>
            <person name="Li M."/>
        </authorList>
    </citation>
    <scope>NUCLEOTIDE SEQUENCE [LARGE SCALE GENOMIC DNA]</scope>
    <source>
        <strain evidence="1">SpSt-123</strain>
    </source>
</reference>
<protein>
    <submittedName>
        <fullName evidence="1">Uncharacterized protein</fullName>
    </submittedName>
</protein>
<gene>
    <name evidence="1" type="ORF">ENO04_03855</name>
</gene>
<organism evidence="1">
    <name type="scientific">Fervidicoccus fontis</name>
    <dbReference type="NCBI Taxonomy" id="683846"/>
    <lineage>
        <taxon>Archaea</taxon>
        <taxon>Thermoproteota</taxon>
        <taxon>Thermoprotei</taxon>
        <taxon>Fervidicoccales</taxon>
        <taxon>Fervidicoccaceae</taxon>
        <taxon>Fervidicoccus</taxon>
    </lineage>
</organism>
<dbReference type="Gene3D" id="3.20.20.140">
    <property type="entry name" value="Metal-dependent hydrolases"/>
    <property type="match status" value="1"/>
</dbReference>
<sequence length="211" mass="23515">MWMDSYVCPASREELASLLKLQRRMGYKYVGLCVESGLGNKDIAALARSLSIKVILARVLCAERPGEAKKLLREGEGAELIIGRPGSIEAYRFMSRDSRFKIIEVSPSMIKHIDRGEAGLLTIGGGYLGFDLKRLINSPSNVSVLKAFFSRVFKWSIPFKLYSSATNVFEVWHPKHVYFLAKSMGFQGRKALEGLSPVGMVNQLYSGGRDE</sequence>
<dbReference type="AlphaFoldDB" id="A0A7C1II12"/>
<name>A0A7C1II12_9CREN</name>